<proteinExistence type="predicted"/>
<dbReference type="Pfam" id="PF13419">
    <property type="entry name" value="HAD_2"/>
    <property type="match status" value="1"/>
</dbReference>
<name>H2J7J8_MARPK</name>
<dbReference type="HOGENOM" id="CLU_045011_3_2_0"/>
<dbReference type="InterPro" id="IPR051540">
    <property type="entry name" value="S-2-haloacid_dehalogenase"/>
</dbReference>
<dbReference type="Gene3D" id="3.40.50.1000">
    <property type="entry name" value="HAD superfamily/HAD-like"/>
    <property type="match status" value="1"/>
</dbReference>
<reference evidence="3" key="2">
    <citation type="submission" date="2012-01" db="EMBL/GenBank/DDBJ databases">
        <title>Complete sequence of chromosome of Marinitoga piezophila KA3.</title>
        <authorList>
            <person name="Lucas S."/>
            <person name="Han J."/>
            <person name="Lapidus A."/>
            <person name="Cheng J.-F."/>
            <person name="Goodwin L."/>
            <person name="Pitluck S."/>
            <person name="Peters L."/>
            <person name="Mikhailova N."/>
            <person name="Teshima H."/>
            <person name="Detter J.C."/>
            <person name="Han C."/>
            <person name="Tapia R."/>
            <person name="Land M."/>
            <person name="Hauser L."/>
            <person name="Kyrpides N."/>
            <person name="Ivanova N."/>
            <person name="Pagani I."/>
            <person name="Jebbar M."/>
            <person name="Vannier P."/>
            <person name="Oger P."/>
            <person name="Cario A."/>
            <person name="Bartlett D."/>
            <person name="Noll K.M."/>
            <person name="Woyke T."/>
        </authorList>
    </citation>
    <scope>NUCLEOTIDE SEQUENCE [LARGE SCALE GENOMIC DNA]</scope>
    <source>
        <strain evidence="3">DSM 14283 / JCM 11233 / KA3</strain>
    </source>
</reference>
<evidence type="ECO:0000256" key="1">
    <source>
        <dbReference type="ARBA" id="ARBA00022801"/>
    </source>
</evidence>
<dbReference type="InterPro" id="IPR041492">
    <property type="entry name" value="HAD_2"/>
</dbReference>
<keyword evidence="3" id="KW-1185">Reference proteome</keyword>
<dbReference type="GO" id="GO:0016787">
    <property type="term" value="F:hydrolase activity"/>
    <property type="evidence" value="ECO:0007669"/>
    <property type="project" value="UniProtKB-KW"/>
</dbReference>
<dbReference type="PANTHER" id="PTHR43316:SF3">
    <property type="entry name" value="HALOACID DEHALOGENASE, TYPE II (AFU_ORTHOLOGUE AFUA_2G07750)-RELATED"/>
    <property type="match status" value="1"/>
</dbReference>
<dbReference type="KEGG" id="mpz:Marpi_2116"/>
<dbReference type="InterPro" id="IPR023214">
    <property type="entry name" value="HAD_sf"/>
</dbReference>
<dbReference type="AlphaFoldDB" id="H2J7J8"/>
<dbReference type="EMBL" id="CP003257">
    <property type="protein sequence ID" value="AEX86491.1"/>
    <property type="molecule type" value="Genomic_DNA"/>
</dbReference>
<dbReference type="InterPro" id="IPR036412">
    <property type="entry name" value="HAD-like_sf"/>
</dbReference>
<dbReference type="STRING" id="443254.Marpi_2116"/>
<dbReference type="SUPFAM" id="SSF56784">
    <property type="entry name" value="HAD-like"/>
    <property type="match status" value="1"/>
</dbReference>
<dbReference type="OrthoDB" id="9794086at2"/>
<sequence>MKKGIIFDLYGTLINANHLFLPIAKIISKECNYPSKIIEKKINETYKEIFKDYHLKPFKPEREYYKIMFEKIIDVFELKNSPEYYIDEMYKTFINLPPYEDVDYLKYLKENGMKIAILSNADDDFVIPTLNKNPFPFDYLITSYATKLYKPDPKIFEYALNEMRLSKDDVIFVGDNYNVDILGGNNFGIKSILINRLNRQYEYSETIKSLYELDRYLK</sequence>
<dbReference type="PANTHER" id="PTHR43316">
    <property type="entry name" value="HYDROLASE, HALOACID DELAHOGENASE-RELATED"/>
    <property type="match status" value="1"/>
</dbReference>
<keyword evidence="1 2" id="KW-0378">Hydrolase</keyword>
<dbReference type="Gene3D" id="1.10.150.240">
    <property type="entry name" value="Putative phosphatase, domain 2"/>
    <property type="match status" value="1"/>
</dbReference>
<gene>
    <name evidence="2" type="ordered locus">Marpi_2116</name>
</gene>
<dbReference type="SFLD" id="SFLDS00003">
    <property type="entry name" value="Haloacid_Dehalogenase"/>
    <property type="match status" value="1"/>
</dbReference>
<protein>
    <submittedName>
        <fullName evidence="2">Putative HAD superfamily hydrolase</fullName>
    </submittedName>
</protein>
<dbReference type="eggNOG" id="COG0546">
    <property type="taxonomic scope" value="Bacteria"/>
</dbReference>
<organism evidence="2 3">
    <name type="scientific">Marinitoga piezophila (strain DSM 14283 / JCM 11233 / KA3)</name>
    <dbReference type="NCBI Taxonomy" id="443254"/>
    <lineage>
        <taxon>Bacteria</taxon>
        <taxon>Thermotogati</taxon>
        <taxon>Thermotogota</taxon>
        <taxon>Thermotogae</taxon>
        <taxon>Petrotogales</taxon>
        <taxon>Petrotogaceae</taxon>
        <taxon>Marinitoga</taxon>
    </lineage>
</organism>
<dbReference type="PRINTS" id="PR00413">
    <property type="entry name" value="HADHALOGNASE"/>
</dbReference>
<evidence type="ECO:0000313" key="2">
    <source>
        <dbReference type="EMBL" id="AEX86491.1"/>
    </source>
</evidence>
<dbReference type="InterPro" id="IPR023198">
    <property type="entry name" value="PGP-like_dom2"/>
</dbReference>
<evidence type="ECO:0000313" key="3">
    <source>
        <dbReference type="Proteomes" id="UP000007161"/>
    </source>
</evidence>
<accession>H2J7J8</accession>
<dbReference type="SFLD" id="SFLDG01129">
    <property type="entry name" value="C1.5:_HAD__Beta-PGM__Phosphata"/>
    <property type="match status" value="1"/>
</dbReference>
<dbReference type="RefSeq" id="WP_014297561.1">
    <property type="nucleotide sequence ID" value="NC_016751.1"/>
</dbReference>
<dbReference type="NCBIfam" id="TIGR01549">
    <property type="entry name" value="HAD-SF-IA-v1"/>
    <property type="match status" value="1"/>
</dbReference>
<reference evidence="2 3" key="1">
    <citation type="journal article" date="2012" name="J. Bacteriol.">
        <title>Complete Genome Sequence of the Thermophilic, Piezophilic, Heterotrophic Bacterium Marinitoga piezophila KA3.</title>
        <authorList>
            <person name="Lucas S."/>
            <person name="Han J."/>
            <person name="Lapidus A."/>
            <person name="Cheng J.F."/>
            <person name="Goodwin L.A."/>
            <person name="Pitluck S."/>
            <person name="Peters L."/>
            <person name="Mikhailova N."/>
            <person name="Teshima H."/>
            <person name="Detter J.C."/>
            <person name="Han C."/>
            <person name="Tapia R."/>
            <person name="Land M."/>
            <person name="Hauser L."/>
            <person name="Kyrpides N.C."/>
            <person name="Ivanova N."/>
            <person name="Pagani I."/>
            <person name="Vannier P."/>
            <person name="Oger P."/>
            <person name="Bartlett D.H."/>
            <person name="Noll K.M."/>
            <person name="Woyke T."/>
            <person name="Jebbar M."/>
        </authorList>
    </citation>
    <scope>NUCLEOTIDE SEQUENCE [LARGE SCALE GENOMIC DNA]</scope>
    <source>
        <strain evidence="3">DSM 14283 / JCM 11233 / KA3</strain>
    </source>
</reference>
<dbReference type="InterPro" id="IPR006439">
    <property type="entry name" value="HAD-SF_hydro_IA"/>
</dbReference>
<dbReference type="Proteomes" id="UP000007161">
    <property type="component" value="Chromosome"/>
</dbReference>